<feature type="transmembrane region" description="Helical" evidence="1">
    <location>
        <begin position="78"/>
        <end position="102"/>
    </location>
</feature>
<evidence type="ECO:0000256" key="1">
    <source>
        <dbReference type="SAM" id="Phobius"/>
    </source>
</evidence>
<name>A0A9P8LQ51_9EUKA</name>
<dbReference type="EMBL" id="AUWU02000006">
    <property type="protein sequence ID" value="KAH0572037.1"/>
    <property type="molecule type" value="Genomic_DNA"/>
</dbReference>
<evidence type="ECO:0000313" key="3">
    <source>
        <dbReference type="Proteomes" id="UP000018208"/>
    </source>
</evidence>
<dbReference type="GeneID" id="94300262"/>
<keyword evidence="1" id="KW-0812">Transmembrane</keyword>
<dbReference type="RefSeq" id="XP_067762810.1">
    <property type="nucleotide sequence ID" value="XM_067910054.1"/>
</dbReference>
<dbReference type="Proteomes" id="UP000018208">
    <property type="component" value="Unassembled WGS sequence"/>
</dbReference>
<keyword evidence="1" id="KW-1133">Transmembrane helix</keyword>
<dbReference type="KEGG" id="ssao:94300262"/>
<sequence length="158" mass="17693">MSPSAASAPNPQCRIEAILNTQNLRLFGGRMWDANFRSFQISNSEHFRSFQILNVGCKFWASQIYEIERLQKLWNARFLTVGVAVLSLAGPAFGGTVPGALITNRRSGWFILGVILGVILRYRACALIGVYMPWFLGTKITGLQIWLRSQLCNPDTIL</sequence>
<keyword evidence="1" id="KW-0472">Membrane</keyword>
<evidence type="ECO:0000313" key="2">
    <source>
        <dbReference type="EMBL" id="KAH0572037.1"/>
    </source>
</evidence>
<dbReference type="AlphaFoldDB" id="A0A9P8LQ51"/>
<gene>
    <name evidence="2" type="ORF">SS50377_26239</name>
</gene>
<proteinExistence type="predicted"/>
<protein>
    <submittedName>
        <fullName evidence="2">Uncharacterized protein</fullName>
    </submittedName>
</protein>
<reference evidence="2 3" key="1">
    <citation type="journal article" date="2014" name="PLoS Genet.">
        <title>The Genome of Spironucleus salmonicida Highlights a Fish Pathogen Adapted to Fluctuating Environments.</title>
        <authorList>
            <person name="Xu F."/>
            <person name="Jerlstrom-Hultqvist J."/>
            <person name="Einarsson E."/>
            <person name="Astvaldsson A."/>
            <person name="Svard S.G."/>
            <person name="Andersson J.O."/>
        </authorList>
    </citation>
    <scope>NUCLEOTIDE SEQUENCE [LARGE SCALE GENOMIC DNA]</scope>
    <source>
        <strain evidence="2 3">ATCC 50377</strain>
    </source>
</reference>
<comment type="caution">
    <text evidence="2">The sequence shown here is derived from an EMBL/GenBank/DDBJ whole genome shotgun (WGS) entry which is preliminary data.</text>
</comment>
<feature type="transmembrane region" description="Helical" evidence="1">
    <location>
        <begin position="108"/>
        <end position="131"/>
    </location>
</feature>
<accession>A0A9P8LQ51</accession>
<organism evidence="2 3">
    <name type="scientific">Spironucleus salmonicida</name>
    <dbReference type="NCBI Taxonomy" id="348837"/>
    <lineage>
        <taxon>Eukaryota</taxon>
        <taxon>Metamonada</taxon>
        <taxon>Diplomonadida</taxon>
        <taxon>Hexamitidae</taxon>
        <taxon>Hexamitinae</taxon>
        <taxon>Spironucleus</taxon>
    </lineage>
</organism>
<keyword evidence="3" id="KW-1185">Reference proteome</keyword>